<dbReference type="PANTHER" id="PTHR21039:SF0">
    <property type="entry name" value="HISTIDINOL-PHOSPHATASE"/>
    <property type="match status" value="1"/>
</dbReference>
<proteinExistence type="inferred from homology"/>
<evidence type="ECO:0000256" key="2">
    <source>
        <dbReference type="ARBA" id="ARBA00009152"/>
    </source>
</evidence>
<keyword evidence="4 8" id="KW-0028">Amino-acid biosynthesis</keyword>
<dbReference type="EC" id="3.1.3.15" evidence="3 8"/>
<organism evidence="10 11">
    <name type="scientific">Glarea lozoyensis (strain ATCC 74030 / MF5533)</name>
    <dbReference type="NCBI Taxonomy" id="1104152"/>
    <lineage>
        <taxon>Eukaryota</taxon>
        <taxon>Fungi</taxon>
        <taxon>Dikarya</taxon>
        <taxon>Ascomycota</taxon>
        <taxon>Pezizomycotina</taxon>
        <taxon>Leotiomycetes</taxon>
        <taxon>Helotiales</taxon>
        <taxon>Helotiaceae</taxon>
        <taxon>Glarea</taxon>
    </lineage>
</organism>
<dbReference type="InParanoid" id="H0EP06"/>
<dbReference type="Pfam" id="PF02811">
    <property type="entry name" value="PHP"/>
    <property type="match status" value="1"/>
</dbReference>
<reference evidence="10 11" key="1">
    <citation type="journal article" date="2012" name="Eukaryot. Cell">
        <title>Genome sequence of the fungus Glarea lozoyensis: the first genome sequence of a species from the Helotiaceae family.</title>
        <authorList>
            <person name="Youssar L."/>
            <person name="Gruening B.A."/>
            <person name="Erxleben A."/>
            <person name="Guenther S."/>
            <person name="Huettel W."/>
        </authorList>
    </citation>
    <scope>NUCLEOTIDE SEQUENCE [LARGE SCALE GENOMIC DNA]</scope>
    <source>
        <strain evidence="11">ATCC 74030 / MF5533</strain>
    </source>
</reference>
<dbReference type="UniPathway" id="UPA00031">
    <property type="reaction ID" value="UER00013"/>
</dbReference>
<dbReference type="Proteomes" id="UP000005446">
    <property type="component" value="Unassembled WGS sequence"/>
</dbReference>
<accession>H0EP06</accession>
<evidence type="ECO:0000313" key="11">
    <source>
        <dbReference type="Proteomes" id="UP000005446"/>
    </source>
</evidence>
<name>H0EP06_GLAL7</name>
<evidence type="ECO:0000256" key="7">
    <source>
        <dbReference type="ARBA" id="ARBA00049158"/>
    </source>
</evidence>
<evidence type="ECO:0000256" key="6">
    <source>
        <dbReference type="ARBA" id="ARBA00023102"/>
    </source>
</evidence>
<dbReference type="CDD" id="cd12110">
    <property type="entry name" value="PHP_HisPPase_Hisj_like"/>
    <property type="match status" value="1"/>
</dbReference>
<dbReference type="SUPFAM" id="SSF89550">
    <property type="entry name" value="PHP domain-like"/>
    <property type="match status" value="1"/>
</dbReference>
<feature type="domain" description="PHP" evidence="9">
    <location>
        <begin position="5"/>
        <end position="217"/>
    </location>
</feature>
<keyword evidence="11" id="KW-1185">Reference proteome</keyword>
<evidence type="ECO:0000256" key="1">
    <source>
        <dbReference type="ARBA" id="ARBA00004970"/>
    </source>
</evidence>
<dbReference type="NCBIfam" id="TIGR01856">
    <property type="entry name" value="hisJ_fam"/>
    <property type="match status" value="1"/>
</dbReference>
<comment type="caution">
    <text evidence="10">The sequence shown here is derived from an EMBL/GenBank/DDBJ whole genome shotgun (WGS) entry which is preliminary data.</text>
</comment>
<dbReference type="FunCoup" id="H0EP06">
    <property type="interactions" value="76"/>
</dbReference>
<evidence type="ECO:0000256" key="3">
    <source>
        <dbReference type="ARBA" id="ARBA00013085"/>
    </source>
</evidence>
<dbReference type="OrthoDB" id="5957391at2759"/>
<evidence type="ECO:0000256" key="5">
    <source>
        <dbReference type="ARBA" id="ARBA00022801"/>
    </source>
</evidence>
<dbReference type="HOGENOM" id="CLU_054611_0_1_1"/>
<dbReference type="GO" id="GO:0004401">
    <property type="term" value="F:histidinol-phosphatase activity"/>
    <property type="evidence" value="ECO:0007669"/>
    <property type="project" value="UniProtKB-UniRule"/>
</dbReference>
<keyword evidence="5 8" id="KW-0378">Hydrolase</keyword>
<dbReference type="GO" id="GO:0005737">
    <property type="term" value="C:cytoplasm"/>
    <property type="evidence" value="ECO:0007669"/>
    <property type="project" value="TreeGrafter"/>
</dbReference>
<dbReference type="EMBL" id="AGUE01000108">
    <property type="protein sequence ID" value="EHK99695.1"/>
    <property type="molecule type" value="Genomic_DNA"/>
</dbReference>
<dbReference type="Gene3D" id="3.20.20.140">
    <property type="entry name" value="Metal-dependent hydrolases"/>
    <property type="match status" value="1"/>
</dbReference>
<evidence type="ECO:0000256" key="8">
    <source>
        <dbReference type="RuleBase" id="RU366003"/>
    </source>
</evidence>
<dbReference type="GO" id="GO:0000105">
    <property type="term" value="P:L-histidine biosynthetic process"/>
    <property type="evidence" value="ECO:0007669"/>
    <property type="project" value="UniProtKB-UniRule"/>
</dbReference>
<gene>
    <name evidence="10" type="ORF">M7I_4371</name>
</gene>
<comment type="pathway">
    <text evidence="1 8">Amino-acid biosynthesis; L-histidine biosynthesis; L-histidine from 5-phospho-alpha-D-ribose 1-diphosphate: step 8/9.</text>
</comment>
<dbReference type="FunFam" id="3.20.20.140:FF:000059">
    <property type="entry name" value="Histidinol-phosphatase"/>
    <property type="match status" value="1"/>
</dbReference>
<evidence type="ECO:0000259" key="9">
    <source>
        <dbReference type="Pfam" id="PF02811"/>
    </source>
</evidence>
<dbReference type="InterPro" id="IPR016195">
    <property type="entry name" value="Pol/histidinol_Pase-like"/>
</dbReference>
<sequence>MAFSLHSHSGEFCPGHAKDNLEDVILIAIARGMKSFALTEHMPRESEEDLYPEEIAAGHTIALLPPRHTLYLQTATTLRAKYADKIHILIGFEGEWIRSSYGPFIQEYASDPRIDFFIGSVHHVHGIPIDYDAATYAQAVEKAGSEEKLFEDYYDSQHEMLRALKPRVVGHFDLIRLLAKEPDADLKTYGGGRVWEKAIRNLEIVKEQGALLEVNSAGLRKGLKEPYPGKSVCEVWKEMGGKFTLSDDSHGIAQVGTNYVRMLDYLDGLGVEEVWTLEKLEGKELVEKKVTLKEVRETFKA</sequence>
<evidence type="ECO:0000313" key="10">
    <source>
        <dbReference type="EMBL" id="EHK99695.1"/>
    </source>
</evidence>
<evidence type="ECO:0000256" key="4">
    <source>
        <dbReference type="ARBA" id="ARBA00022605"/>
    </source>
</evidence>
<keyword evidence="6 8" id="KW-0368">Histidine biosynthesis</keyword>
<comment type="catalytic activity">
    <reaction evidence="7 8">
        <text>L-histidinol phosphate + H2O = L-histidinol + phosphate</text>
        <dbReference type="Rhea" id="RHEA:14465"/>
        <dbReference type="ChEBI" id="CHEBI:15377"/>
        <dbReference type="ChEBI" id="CHEBI:43474"/>
        <dbReference type="ChEBI" id="CHEBI:57699"/>
        <dbReference type="ChEBI" id="CHEBI:57980"/>
        <dbReference type="EC" id="3.1.3.15"/>
    </reaction>
</comment>
<dbReference type="AlphaFoldDB" id="H0EP06"/>
<comment type="similarity">
    <text evidence="2 8">Belongs to the PHP hydrolase family. HisK subfamily.</text>
</comment>
<protein>
    <recommendedName>
        <fullName evidence="3 8">Histidinol-phosphatase</fullName>
        <shortName evidence="8">HolPase</shortName>
        <ecNumber evidence="3 8">3.1.3.15</ecNumber>
    </recommendedName>
</protein>
<dbReference type="InterPro" id="IPR004013">
    <property type="entry name" value="PHP_dom"/>
</dbReference>
<dbReference type="InterPro" id="IPR010140">
    <property type="entry name" value="Histidinol_P_phosphatase_HisJ"/>
</dbReference>
<dbReference type="PANTHER" id="PTHR21039">
    <property type="entry name" value="HISTIDINOL PHOSPHATASE-RELATED"/>
    <property type="match status" value="1"/>
</dbReference>